<proteinExistence type="inferred from homology"/>
<sequence length="1179" mass="135419">MEVRVFDFQTFTRRDESIEEHIDAQSFVIQMFGINESGETFSIEVRDFKPYFYCLVPPQFSIADKNTFVHHIKQRVGNYYAESLLECALIQRKKLDGFDGQSDHKFICFKFRGMPSFYKVRNLWYNEVKKGTETTQVLKPGGYAYMGQFMKLYESNIPPLLRYFHIKEISPSGWIKIPVKRTGTRTTTCTHEFVMSAKEIVALPNKETLVPYKICSFDIEASSSHGDFPLPIKDYKKLAENIVDEFRHVTTDHATHLKRCIYAAFGYDQLHHIELAYPKTPVTKTFLDGMLDAWMVAPIEGEDMEDDSDSEEEVESSVTVHYKNILELVQAGSTQVNDVRKSLNAAFPPLEGDKVTFIGSTFVHYGTPKPYLNHCIVLGGCTPVEGVEIESYATECEVLVAWSELMQREDPDIVIGYNIFGFDEQFMFKRSVETDCAASFLNLTRNRAVLAGKEVDCAWQIEQKSVFLASGEYNLNYFKMDGRIHLDLYTVFRRDYSFDSYKLDFVSAYFIGDKVTRLEHDVSSTRIYTKNTQGLEKTNYVVFEEISHSSDFYRNGKKFKVTEVGKDYFVIPSIVNPDMKKQVKWCLAKDDVDHHDIFRLANGSDDDRAIIATYCVQDCNLVQHLLQKTDMITGFVEMSTICSVPIDFLIMRGQGIKLTSYISKQCRKRNTLMPVLQTKEFDDGYEGAIVLDPKCNIYTDDPVAVVDYKSLYPSSMISENICSSSKVWTKEYDLDGNLLRETGVKKNGEFMYDHLPGYTYVDREYDTYKYIRKSPKSKAVKTKSGVKICRFAQFPEGKAIMPSVLEELLSARSATRKLIAKEKDDFMKNILDKRQNAYKVTANSLYGQCGARTSTFYDKDVAASCTATGRALLIYAKTMIEEVYHNRDCETSEGLVNATAEYIYGDTDSVFFKFTLLKDGIQLKGKAALGLTIELAKEAGELATQFLKHPHELEYEKTFFPFVLLSKKRYVGMLYEHDTVKCSRKSMGIVLKRRDNAPIVKDVYGGLIDILMKDGDVMKAIAFVREQLGELRDGNVALDKLIITKSLRSGYKNPLQMAHKVLADRVGRRDPGNKPKPGDRIRFVFVETPPKKKQLQGDRIETPEYIQQQSLVPDYKHYITNQLMKPIQQVIELVLDNIPDYRNTYVEEELQKVDPERFEKKRETLRYKEVSRLLFDEFC</sequence>
<protein>
    <recommendedName>
        <fullName evidence="2">DNA-directed DNA polymerase</fullName>
        <ecNumber evidence="2">2.7.7.7</ecNumber>
    </recommendedName>
</protein>
<dbReference type="PANTHER" id="PTHR10322:SF23">
    <property type="entry name" value="DNA POLYMERASE DELTA CATALYTIC SUBUNIT"/>
    <property type="match status" value="1"/>
</dbReference>
<keyword evidence="4" id="KW-0548">Nucleotidyltransferase</keyword>
<dbReference type="Gene3D" id="3.90.1600.10">
    <property type="entry name" value="Palm domain of DNA polymerase"/>
    <property type="match status" value="1"/>
</dbReference>
<dbReference type="InterPro" id="IPR006172">
    <property type="entry name" value="DNA-dir_DNA_pol_B"/>
</dbReference>
<dbReference type="Pfam" id="PF00136">
    <property type="entry name" value="DNA_pol_B"/>
    <property type="match status" value="1"/>
</dbReference>
<evidence type="ECO:0000256" key="3">
    <source>
        <dbReference type="ARBA" id="ARBA00022679"/>
    </source>
</evidence>
<dbReference type="SMART" id="SM00486">
    <property type="entry name" value="POLBc"/>
    <property type="match status" value="1"/>
</dbReference>
<dbReference type="InterPro" id="IPR012337">
    <property type="entry name" value="RNaseH-like_sf"/>
</dbReference>
<dbReference type="GO" id="GO:0000166">
    <property type="term" value="F:nucleotide binding"/>
    <property type="evidence" value="ECO:0007669"/>
    <property type="project" value="InterPro"/>
</dbReference>
<dbReference type="SUPFAM" id="SSF53098">
    <property type="entry name" value="Ribonuclease H-like"/>
    <property type="match status" value="1"/>
</dbReference>
<keyword evidence="5" id="KW-0239">DNA-directed DNA polymerase</keyword>
<dbReference type="InterPro" id="IPR043502">
    <property type="entry name" value="DNA/RNA_pol_sf"/>
</dbReference>
<organism evidence="10">
    <name type="scientific">viral metagenome</name>
    <dbReference type="NCBI Taxonomy" id="1070528"/>
    <lineage>
        <taxon>unclassified sequences</taxon>
        <taxon>metagenomes</taxon>
        <taxon>organismal metagenomes</taxon>
    </lineage>
</organism>
<reference evidence="10" key="1">
    <citation type="journal article" date="2020" name="Nature">
        <title>Giant virus diversity and host interactions through global metagenomics.</title>
        <authorList>
            <person name="Schulz F."/>
            <person name="Roux S."/>
            <person name="Paez-Espino D."/>
            <person name="Jungbluth S."/>
            <person name="Walsh D.A."/>
            <person name="Denef V.J."/>
            <person name="McMahon K.D."/>
            <person name="Konstantinidis K.T."/>
            <person name="Eloe-Fadrosh E.A."/>
            <person name="Kyrpides N.C."/>
            <person name="Woyke T."/>
        </authorList>
    </citation>
    <scope>NUCLEOTIDE SEQUENCE</scope>
    <source>
        <strain evidence="10">GVMAG-S-1035118-87</strain>
    </source>
</reference>
<keyword evidence="3" id="KW-0808">Transferase</keyword>
<dbReference type="SUPFAM" id="SSF56672">
    <property type="entry name" value="DNA/RNA polymerases"/>
    <property type="match status" value="1"/>
</dbReference>
<feature type="domain" description="DNA-directed DNA polymerase family B multifunctional" evidence="8">
    <location>
        <begin position="644"/>
        <end position="1132"/>
    </location>
</feature>
<name>A0A6C0AHJ6_9ZZZZ</name>
<dbReference type="Pfam" id="PF03104">
    <property type="entry name" value="DNA_pol_B_exo1"/>
    <property type="match status" value="2"/>
</dbReference>
<dbReference type="GO" id="GO:0003887">
    <property type="term" value="F:DNA-directed DNA polymerase activity"/>
    <property type="evidence" value="ECO:0007669"/>
    <property type="project" value="UniProtKB-KW"/>
</dbReference>
<accession>A0A6C0AHJ6</accession>
<dbReference type="Gene3D" id="1.10.287.690">
    <property type="entry name" value="Helix hairpin bin"/>
    <property type="match status" value="1"/>
</dbReference>
<dbReference type="GO" id="GO:0006287">
    <property type="term" value="P:base-excision repair, gap-filling"/>
    <property type="evidence" value="ECO:0007669"/>
    <property type="project" value="TreeGrafter"/>
</dbReference>
<feature type="domain" description="DNA-directed DNA polymerase family B exonuclease" evidence="9">
    <location>
        <begin position="151"/>
        <end position="233"/>
    </location>
</feature>
<dbReference type="InterPro" id="IPR036397">
    <property type="entry name" value="RNaseH_sf"/>
</dbReference>
<evidence type="ECO:0000256" key="6">
    <source>
        <dbReference type="ARBA" id="ARBA00023125"/>
    </source>
</evidence>
<dbReference type="GO" id="GO:0003677">
    <property type="term" value="F:DNA binding"/>
    <property type="evidence" value="ECO:0007669"/>
    <property type="project" value="UniProtKB-KW"/>
</dbReference>
<dbReference type="GO" id="GO:0043625">
    <property type="term" value="C:delta DNA polymerase complex"/>
    <property type="evidence" value="ECO:0007669"/>
    <property type="project" value="TreeGrafter"/>
</dbReference>
<feature type="domain" description="DNA-directed DNA polymerase family B exonuclease" evidence="9">
    <location>
        <begin position="343"/>
        <end position="505"/>
    </location>
</feature>
<evidence type="ECO:0000256" key="2">
    <source>
        <dbReference type="ARBA" id="ARBA00012417"/>
    </source>
</evidence>
<dbReference type="EMBL" id="MN740627">
    <property type="protein sequence ID" value="QHS79249.1"/>
    <property type="molecule type" value="Genomic_DNA"/>
</dbReference>
<dbReference type="AlphaFoldDB" id="A0A6C0AHJ6"/>
<dbReference type="Gene3D" id="1.10.132.60">
    <property type="entry name" value="DNA polymerase family B, C-terminal domain"/>
    <property type="match status" value="1"/>
</dbReference>
<dbReference type="GO" id="GO:0006297">
    <property type="term" value="P:nucleotide-excision repair, DNA gap filling"/>
    <property type="evidence" value="ECO:0007669"/>
    <property type="project" value="TreeGrafter"/>
</dbReference>
<dbReference type="PRINTS" id="PR00106">
    <property type="entry name" value="DNAPOLB"/>
</dbReference>
<dbReference type="GO" id="GO:0045004">
    <property type="term" value="P:DNA replication proofreading"/>
    <property type="evidence" value="ECO:0007669"/>
    <property type="project" value="TreeGrafter"/>
</dbReference>
<evidence type="ECO:0000313" key="10">
    <source>
        <dbReference type="EMBL" id="QHS79249.1"/>
    </source>
</evidence>
<dbReference type="EC" id="2.7.7.7" evidence="2"/>
<dbReference type="Gene3D" id="3.30.342.10">
    <property type="entry name" value="DNA Polymerase, chain B, domain 1"/>
    <property type="match status" value="1"/>
</dbReference>
<dbReference type="InterPro" id="IPR042087">
    <property type="entry name" value="DNA_pol_B_thumb"/>
</dbReference>
<comment type="similarity">
    <text evidence="1">Belongs to the DNA polymerase type-B family.</text>
</comment>
<dbReference type="InterPro" id="IPR023211">
    <property type="entry name" value="DNA_pol_palm_dom_sf"/>
</dbReference>
<keyword evidence="6" id="KW-0238">DNA-binding</keyword>
<dbReference type="InterPro" id="IPR006134">
    <property type="entry name" value="DNA-dir_DNA_pol_B_multi_dom"/>
</dbReference>
<evidence type="ECO:0000256" key="4">
    <source>
        <dbReference type="ARBA" id="ARBA00022695"/>
    </source>
</evidence>
<evidence type="ECO:0000256" key="1">
    <source>
        <dbReference type="ARBA" id="ARBA00005755"/>
    </source>
</evidence>
<dbReference type="InterPro" id="IPR050240">
    <property type="entry name" value="DNA_pol_type-B"/>
</dbReference>
<dbReference type="InterPro" id="IPR006133">
    <property type="entry name" value="DNA-dir_DNA_pol_B_exonuc"/>
</dbReference>
<dbReference type="Gene3D" id="3.30.420.10">
    <property type="entry name" value="Ribonuclease H-like superfamily/Ribonuclease H"/>
    <property type="match status" value="2"/>
</dbReference>
<evidence type="ECO:0000259" key="9">
    <source>
        <dbReference type="Pfam" id="PF03104"/>
    </source>
</evidence>
<dbReference type="GO" id="GO:0008296">
    <property type="term" value="F:3'-5'-DNA exonuclease activity"/>
    <property type="evidence" value="ECO:0007669"/>
    <property type="project" value="TreeGrafter"/>
</dbReference>
<dbReference type="PANTHER" id="PTHR10322">
    <property type="entry name" value="DNA POLYMERASE CATALYTIC SUBUNIT"/>
    <property type="match status" value="1"/>
</dbReference>
<comment type="catalytic activity">
    <reaction evidence="7">
        <text>DNA(n) + a 2'-deoxyribonucleoside 5'-triphosphate = DNA(n+1) + diphosphate</text>
        <dbReference type="Rhea" id="RHEA:22508"/>
        <dbReference type="Rhea" id="RHEA-COMP:17339"/>
        <dbReference type="Rhea" id="RHEA-COMP:17340"/>
        <dbReference type="ChEBI" id="CHEBI:33019"/>
        <dbReference type="ChEBI" id="CHEBI:61560"/>
        <dbReference type="ChEBI" id="CHEBI:173112"/>
        <dbReference type="EC" id="2.7.7.7"/>
    </reaction>
</comment>
<evidence type="ECO:0000259" key="8">
    <source>
        <dbReference type="Pfam" id="PF00136"/>
    </source>
</evidence>
<evidence type="ECO:0000256" key="5">
    <source>
        <dbReference type="ARBA" id="ARBA00022932"/>
    </source>
</evidence>
<evidence type="ECO:0000256" key="7">
    <source>
        <dbReference type="ARBA" id="ARBA00049244"/>
    </source>
</evidence>